<name>A0A238IZA2_9RHOB</name>
<sequence length="270" mass="29502">MFRILVLAASLTCMSFAAKAHEFWISPDKHQVSPSDQVAAALIVGQDFEGNSQAYLPRSFTRFDYSIGGKIAPVEGRLGDRPALKMDAPGEGLMVITHETAGLLLTWDEFARFEAFVEHKDALWTLEAHKARGLSEENVREVYTRYAKSLIGIGSAAGSDFEAGLETEIVALENPYTDNMSDGIDVRLLYQGAPRRDEQVEVYERTAGGDVSVFTVRTDGDGVATVPVKAGARYMLDAVVLREPSAALANQRNVAWESLWANLTFGVPAN</sequence>
<dbReference type="RefSeq" id="WP_093973181.1">
    <property type="nucleotide sequence ID" value="NZ_FXXQ01000003.1"/>
</dbReference>
<feature type="chain" id="PRO_5012511704" evidence="1">
    <location>
        <begin position="21"/>
        <end position="270"/>
    </location>
</feature>
<keyword evidence="2" id="KW-0472">Membrane</keyword>
<dbReference type="Pfam" id="PF10670">
    <property type="entry name" value="DUF4198"/>
    <property type="match status" value="1"/>
</dbReference>
<keyword evidence="3" id="KW-1185">Reference proteome</keyword>
<evidence type="ECO:0000313" key="3">
    <source>
        <dbReference type="Proteomes" id="UP000201838"/>
    </source>
</evidence>
<dbReference type="OrthoDB" id="581894at2"/>
<reference evidence="2 3" key="1">
    <citation type="submission" date="2017-05" db="EMBL/GenBank/DDBJ databases">
        <authorList>
            <person name="Song R."/>
            <person name="Chenine A.L."/>
            <person name="Ruprecht R.M."/>
        </authorList>
    </citation>
    <scope>NUCLEOTIDE SEQUENCE [LARGE SCALE GENOMIC DNA]</scope>
    <source>
        <strain evidence="2 3">CECT 8489</strain>
    </source>
</reference>
<gene>
    <name evidence="2" type="ORF">BOA8489_01299</name>
</gene>
<evidence type="ECO:0000313" key="2">
    <source>
        <dbReference type="EMBL" id="SMX23195.1"/>
    </source>
</evidence>
<dbReference type="Proteomes" id="UP000201838">
    <property type="component" value="Unassembled WGS sequence"/>
</dbReference>
<keyword evidence="2" id="KW-0812">Transmembrane</keyword>
<dbReference type="EMBL" id="FXXQ01000003">
    <property type="protein sequence ID" value="SMX23195.1"/>
    <property type="molecule type" value="Genomic_DNA"/>
</dbReference>
<dbReference type="InterPro" id="IPR019613">
    <property type="entry name" value="DUF4198"/>
</dbReference>
<dbReference type="AlphaFoldDB" id="A0A238IZA2"/>
<organism evidence="2 3">
    <name type="scientific">Boseongicola aestuarii</name>
    <dbReference type="NCBI Taxonomy" id="1470561"/>
    <lineage>
        <taxon>Bacteria</taxon>
        <taxon>Pseudomonadati</taxon>
        <taxon>Pseudomonadota</taxon>
        <taxon>Alphaproteobacteria</taxon>
        <taxon>Rhodobacterales</taxon>
        <taxon>Paracoccaceae</taxon>
        <taxon>Boseongicola</taxon>
    </lineage>
</organism>
<accession>A0A238IZA2</accession>
<evidence type="ECO:0000256" key="1">
    <source>
        <dbReference type="SAM" id="SignalP"/>
    </source>
</evidence>
<proteinExistence type="predicted"/>
<keyword evidence="1" id="KW-0732">Signal</keyword>
<protein>
    <submittedName>
        <fullName evidence="2">Nickel uptake substrate-specific transmembrane region</fullName>
    </submittedName>
</protein>
<feature type="signal peptide" evidence="1">
    <location>
        <begin position="1"/>
        <end position="20"/>
    </location>
</feature>